<dbReference type="EMBL" id="CM017324">
    <property type="protein sequence ID" value="KAE8038109.1"/>
    <property type="molecule type" value="Genomic_DNA"/>
</dbReference>
<proteinExistence type="predicted"/>
<dbReference type="Proteomes" id="UP000327013">
    <property type="component" value="Chromosome 4"/>
</dbReference>
<feature type="compositionally biased region" description="Polar residues" evidence="1">
    <location>
        <begin position="45"/>
        <end position="56"/>
    </location>
</feature>
<organism evidence="2 3">
    <name type="scientific">Carpinus fangiana</name>
    <dbReference type="NCBI Taxonomy" id="176857"/>
    <lineage>
        <taxon>Eukaryota</taxon>
        <taxon>Viridiplantae</taxon>
        <taxon>Streptophyta</taxon>
        <taxon>Embryophyta</taxon>
        <taxon>Tracheophyta</taxon>
        <taxon>Spermatophyta</taxon>
        <taxon>Magnoliopsida</taxon>
        <taxon>eudicotyledons</taxon>
        <taxon>Gunneridae</taxon>
        <taxon>Pentapetalae</taxon>
        <taxon>rosids</taxon>
        <taxon>fabids</taxon>
        <taxon>Fagales</taxon>
        <taxon>Betulaceae</taxon>
        <taxon>Carpinus</taxon>
    </lineage>
</organism>
<keyword evidence="3" id="KW-1185">Reference proteome</keyword>
<feature type="compositionally biased region" description="Low complexity" evidence="1">
    <location>
        <begin position="31"/>
        <end position="44"/>
    </location>
</feature>
<accession>A0A660KUY9</accession>
<reference evidence="2 3" key="1">
    <citation type="submission" date="2019-06" db="EMBL/GenBank/DDBJ databases">
        <title>A chromosomal-level reference genome of Carpinus fangiana (Coryloideae, Betulaceae).</title>
        <authorList>
            <person name="Yang X."/>
            <person name="Wang Z."/>
            <person name="Zhang L."/>
            <person name="Hao G."/>
            <person name="Liu J."/>
            <person name="Yang Y."/>
        </authorList>
    </citation>
    <scope>NUCLEOTIDE SEQUENCE [LARGE SCALE GENOMIC DNA]</scope>
    <source>
        <strain evidence="2">Cfa_2016G</strain>
        <tissue evidence="2">Leaf</tissue>
    </source>
</reference>
<evidence type="ECO:0000313" key="2">
    <source>
        <dbReference type="EMBL" id="KAE8038109.1"/>
    </source>
</evidence>
<dbReference type="AlphaFoldDB" id="A0A660KUY9"/>
<evidence type="ECO:0000256" key="1">
    <source>
        <dbReference type="SAM" id="MobiDB-lite"/>
    </source>
</evidence>
<evidence type="ECO:0000313" key="3">
    <source>
        <dbReference type="Proteomes" id="UP000327013"/>
    </source>
</evidence>
<feature type="compositionally biased region" description="Low complexity" evidence="1">
    <location>
        <begin position="11"/>
        <end position="22"/>
    </location>
</feature>
<gene>
    <name evidence="2" type="ORF">FH972_010651</name>
</gene>
<feature type="compositionally biased region" description="Polar residues" evidence="1">
    <location>
        <begin position="1"/>
        <end position="10"/>
    </location>
</feature>
<feature type="compositionally biased region" description="Basic and acidic residues" evidence="1">
    <location>
        <begin position="69"/>
        <end position="83"/>
    </location>
</feature>
<name>A0A660KUY9_9ROSI</name>
<sequence length="95" mass="10258">MVLDEQNQPEGVSSTSFGSSTVLDEQNRPEGVSSTVSGSSTGSSCTNESLGSSQIPQHKKNSPESSWPESHHRVNCRERESKGQRGIGENGRIRK</sequence>
<feature type="region of interest" description="Disordered" evidence="1">
    <location>
        <begin position="1"/>
        <end position="95"/>
    </location>
</feature>
<protein>
    <submittedName>
        <fullName evidence="2">Uncharacterized protein</fullName>
    </submittedName>
</protein>